<keyword evidence="1" id="KW-1133">Transmembrane helix</keyword>
<dbReference type="AlphaFoldDB" id="A0A151CIE5"/>
<feature type="transmembrane region" description="Helical" evidence="1">
    <location>
        <begin position="266"/>
        <end position="284"/>
    </location>
</feature>
<dbReference type="Proteomes" id="UP000075359">
    <property type="component" value="Unassembled WGS sequence"/>
</dbReference>
<protein>
    <recommendedName>
        <fullName evidence="4">Periplasmic protein</fullName>
    </recommendedName>
</protein>
<dbReference type="EMBL" id="LNKT01000002">
    <property type="protein sequence ID" value="KYJ87267.1"/>
    <property type="molecule type" value="Genomic_DNA"/>
</dbReference>
<evidence type="ECO:0000256" key="1">
    <source>
        <dbReference type="SAM" id="Phobius"/>
    </source>
</evidence>
<dbReference type="STRING" id="1630136.AS592_02705"/>
<organism evidence="2 3">
    <name type="scientific">Sulfurovum riftiae</name>
    <dbReference type="NCBI Taxonomy" id="1630136"/>
    <lineage>
        <taxon>Bacteria</taxon>
        <taxon>Pseudomonadati</taxon>
        <taxon>Campylobacterota</taxon>
        <taxon>Epsilonproteobacteria</taxon>
        <taxon>Campylobacterales</taxon>
        <taxon>Sulfurovaceae</taxon>
        <taxon>Sulfurovum</taxon>
    </lineage>
</organism>
<dbReference type="OrthoDB" id="5372311at2"/>
<evidence type="ECO:0000313" key="3">
    <source>
        <dbReference type="Proteomes" id="UP000075359"/>
    </source>
</evidence>
<reference evidence="2 3" key="1">
    <citation type="submission" date="2015-11" db="EMBL/GenBank/DDBJ databases">
        <title>Draft genome of Sulfurovum riftiae 1812E, a member of the Epsilonproteobacteria isolated from the tube of the deep-sea hydrothermal vent tubewom Riftia pachyptila.</title>
        <authorList>
            <person name="Vetriani C."/>
            <person name="Giovannelli D."/>
        </authorList>
    </citation>
    <scope>NUCLEOTIDE SEQUENCE [LARGE SCALE GENOMIC DNA]</scope>
    <source>
        <strain evidence="2 3">1812E</strain>
    </source>
</reference>
<evidence type="ECO:0008006" key="4">
    <source>
        <dbReference type="Google" id="ProtNLM"/>
    </source>
</evidence>
<evidence type="ECO:0000313" key="2">
    <source>
        <dbReference type="EMBL" id="KYJ87267.1"/>
    </source>
</evidence>
<keyword evidence="1" id="KW-0812">Transmembrane</keyword>
<dbReference type="RefSeq" id="WP_067329004.1">
    <property type="nucleotide sequence ID" value="NZ_LNKT01000002.1"/>
</dbReference>
<comment type="caution">
    <text evidence="2">The sequence shown here is derived from an EMBL/GenBank/DDBJ whole genome shotgun (WGS) entry which is preliminary data.</text>
</comment>
<gene>
    <name evidence="2" type="ORF">AS592_02705</name>
</gene>
<keyword evidence="3" id="KW-1185">Reference proteome</keyword>
<proteinExistence type="predicted"/>
<name>A0A151CIE5_9BACT</name>
<keyword evidence="1" id="KW-0472">Membrane</keyword>
<sequence>MPILRSLGLMLLLVFSFTALLNAQAEYKYSYIPKKVYENQLFPLTVIDTARTKDDNPQFQFDPLSPVQPIFEDPLVIHNGSDSFYTFYFKAGKVDVRIPRLFIVSPSVDTSLEPHTIHLAHLKLRDDFCGVYAADMEIKNSQVSNYDEKNHLLTLTIEANEANLEDIHLNGVEESGLEDLKRKFAKVKAEFYIVLPVEQKSLKFTYFNTIKNQYVYLEASAELADDTVVTQSDLNPKEDSFDKLKKYTFMFLVGFFFLMFLIKRDFFYLVLGVVSLITLLTFYIPHKKICVKQGAPLYLLPTHTSTIGTKVDEDFETSLLGEREEFLKIEYKHGIIGWIKNEDLCEN</sequence>
<accession>A0A151CIE5</accession>